<proteinExistence type="inferred from homology"/>
<dbReference type="GO" id="GO:0016301">
    <property type="term" value="F:kinase activity"/>
    <property type="evidence" value="ECO:0007669"/>
    <property type="project" value="UniProtKB-KW"/>
</dbReference>
<evidence type="ECO:0000313" key="7">
    <source>
        <dbReference type="EMBL" id="TDH36083.1"/>
    </source>
</evidence>
<accession>A0A4R5PK58</accession>
<dbReference type="RefSeq" id="WP_133284783.1">
    <property type="nucleotide sequence ID" value="NZ_SMSI01000002.1"/>
</dbReference>
<evidence type="ECO:0000259" key="6">
    <source>
        <dbReference type="Pfam" id="PF02782"/>
    </source>
</evidence>
<dbReference type="PANTHER" id="PTHR43095">
    <property type="entry name" value="SUGAR KINASE"/>
    <property type="match status" value="1"/>
</dbReference>
<dbReference type="OrthoDB" id="9805576at2"/>
<reference evidence="7 8" key="1">
    <citation type="journal article" date="2013" name="Int. J. Syst. Evol. Microbiol.">
        <title>Hoeflea suaedae sp. nov., an endophytic bacterium isolated from the root of the halophyte Suaeda maritima.</title>
        <authorList>
            <person name="Chung E.J."/>
            <person name="Park J.A."/>
            <person name="Pramanik P."/>
            <person name="Bibi F."/>
            <person name="Jeon C.O."/>
            <person name="Chung Y.R."/>
        </authorList>
    </citation>
    <scope>NUCLEOTIDE SEQUENCE [LARGE SCALE GENOMIC DNA]</scope>
    <source>
        <strain evidence="7 8">YC6898</strain>
    </source>
</reference>
<evidence type="ECO:0000313" key="8">
    <source>
        <dbReference type="Proteomes" id="UP000295131"/>
    </source>
</evidence>
<feature type="domain" description="Carbohydrate kinase FGGY C-terminal" evidence="6">
    <location>
        <begin position="259"/>
        <end position="447"/>
    </location>
</feature>
<dbReference type="AlphaFoldDB" id="A0A4R5PK58"/>
<dbReference type="Pfam" id="PF00370">
    <property type="entry name" value="FGGY_N"/>
    <property type="match status" value="1"/>
</dbReference>
<keyword evidence="8" id="KW-1185">Reference proteome</keyword>
<name>A0A4R5PK58_9HYPH</name>
<dbReference type="PROSITE" id="PS00445">
    <property type="entry name" value="FGGY_KINASES_2"/>
    <property type="match status" value="1"/>
</dbReference>
<keyword evidence="3 4" id="KW-0418">Kinase</keyword>
<dbReference type="InterPro" id="IPR018485">
    <property type="entry name" value="FGGY_C"/>
</dbReference>
<dbReference type="Proteomes" id="UP000295131">
    <property type="component" value="Unassembled WGS sequence"/>
</dbReference>
<dbReference type="Pfam" id="PF02782">
    <property type="entry name" value="FGGY_C"/>
    <property type="match status" value="1"/>
</dbReference>
<dbReference type="InterPro" id="IPR043129">
    <property type="entry name" value="ATPase_NBD"/>
</dbReference>
<sequence length="508" mass="54190">MRYLLGIDKGTSMVKSVVFDEDGRTVGASEERVEVLSPRPGWHEEDPEASWQACCRTIRGAIAEAGISADEIAALGIAAHMGGAWIVDADGMALRNAVCWPDERAQPLLTELGEKGVLDEAFTISGNGLMPGITLMILAWLNRHEPDIRPRARAVLCAKDYFRFRLTGRIATDPSDVSFVPGDIDARNHSSRLAALLGAGGWDDAMPEILGSDAIAGEVTQVAAEATGLRAGTPVITGCGDAVANVIGAGGSRPGEAITVLGTSCLNSLIVDRPGREPPGLGFLFAMPGDTYLRILPNTSGTITMDWFLDHFGGMRTDAGAWDFRAMEKRVAEAPRGADGVLLLPYVNTAGVLAPFYDPRARGAFFGMSNQTTRDHLMRAVYEALAYATRDCFEAMPGGRDVLTLTGGGARSAFWAQMFADVCKLPIEISAAAQTGAAGVALMAGVAVGIWPDLATAQAKTSSVSARYEPDPVASADYDRWYDLYRDVRETYRTYSARRSETVGRASA</sequence>
<organism evidence="7 8">
    <name type="scientific">Pseudohoeflea suaedae</name>
    <dbReference type="NCBI Taxonomy" id="877384"/>
    <lineage>
        <taxon>Bacteria</taxon>
        <taxon>Pseudomonadati</taxon>
        <taxon>Pseudomonadota</taxon>
        <taxon>Alphaproteobacteria</taxon>
        <taxon>Hyphomicrobiales</taxon>
        <taxon>Rhizobiaceae</taxon>
        <taxon>Pseudohoeflea</taxon>
    </lineage>
</organism>
<evidence type="ECO:0000256" key="4">
    <source>
        <dbReference type="RuleBase" id="RU003733"/>
    </source>
</evidence>
<feature type="domain" description="Carbohydrate kinase FGGY N-terminal" evidence="5">
    <location>
        <begin position="3"/>
        <end position="248"/>
    </location>
</feature>
<dbReference type="GO" id="GO:0016773">
    <property type="term" value="F:phosphotransferase activity, alcohol group as acceptor"/>
    <property type="evidence" value="ECO:0007669"/>
    <property type="project" value="InterPro"/>
</dbReference>
<comment type="similarity">
    <text evidence="1 4">Belongs to the FGGY kinase family.</text>
</comment>
<dbReference type="SUPFAM" id="SSF53067">
    <property type="entry name" value="Actin-like ATPase domain"/>
    <property type="match status" value="2"/>
</dbReference>
<dbReference type="EMBL" id="SMSI01000002">
    <property type="protein sequence ID" value="TDH36083.1"/>
    <property type="molecule type" value="Genomic_DNA"/>
</dbReference>
<dbReference type="InterPro" id="IPR018484">
    <property type="entry name" value="FGGY_N"/>
</dbReference>
<dbReference type="InterPro" id="IPR000577">
    <property type="entry name" value="Carb_kinase_FGGY"/>
</dbReference>
<dbReference type="InterPro" id="IPR018483">
    <property type="entry name" value="Carb_kinase_FGGY_CS"/>
</dbReference>
<evidence type="ECO:0000256" key="1">
    <source>
        <dbReference type="ARBA" id="ARBA00009156"/>
    </source>
</evidence>
<dbReference type="CDD" id="cd07802">
    <property type="entry name" value="ASKHA_NBD_FGGY_EcLyxK-like"/>
    <property type="match status" value="1"/>
</dbReference>
<dbReference type="Gene3D" id="3.30.420.40">
    <property type="match status" value="2"/>
</dbReference>
<keyword evidence="2 4" id="KW-0808">Transferase</keyword>
<evidence type="ECO:0000256" key="3">
    <source>
        <dbReference type="ARBA" id="ARBA00022777"/>
    </source>
</evidence>
<dbReference type="PIRSF" id="PIRSF000538">
    <property type="entry name" value="GlpK"/>
    <property type="match status" value="1"/>
</dbReference>
<dbReference type="GO" id="GO:0005975">
    <property type="term" value="P:carbohydrate metabolic process"/>
    <property type="evidence" value="ECO:0007669"/>
    <property type="project" value="InterPro"/>
</dbReference>
<protein>
    <submittedName>
        <fullName evidence="7">Carbohydrate kinase</fullName>
    </submittedName>
</protein>
<evidence type="ECO:0000259" key="5">
    <source>
        <dbReference type="Pfam" id="PF00370"/>
    </source>
</evidence>
<dbReference type="PANTHER" id="PTHR43095:SF5">
    <property type="entry name" value="XYLULOSE KINASE"/>
    <property type="match status" value="1"/>
</dbReference>
<comment type="caution">
    <text evidence="7">The sequence shown here is derived from an EMBL/GenBank/DDBJ whole genome shotgun (WGS) entry which is preliminary data.</text>
</comment>
<dbReference type="InterPro" id="IPR050406">
    <property type="entry name" value="FGGY_Carb_Kinase"/>
</dbReference>
<gene>
    <name evidence="7" type="ORF">E2A64_12355</name>
</gene>
<evidence type="ECO:0000256" key="2">
    <source>
        <dbReference type="ARBA" id="ARBA00022679"/>
    </source>
</evidence>